<evidence type="ECO:0000259" key="1">
    <source>
        <dbReference type="Pfam" id="PF13173"/>
    </source>
</evidence>
<dbReference type="InterPro" id="IPR041682">
    <property type="entry name" value="AAA_14"/>
</dbReference>
<dbReference type="PANTHER" id="PTHR42990:SF1">
    <property type="entry name" value="AAA+ ATPASE DOMAIN-CONTAINING PROTEIN"/>
    <property type="match status" value="1"/>
</dbReference>
<dbReference type="Pfam" id="PF13173">
    <property type="entry name" value="AAA_14"/>
    <property type="match status" value="1"/>
</dbReference>
<sequence>MERLYVFQEQLIRATTFLFRRDFIDKIEWDERLIGLIGARGVGKTTLILQHLTENTESKEETLYITIDNLAMPIESLFTFAEGFYKSGGKRLYIDEIHKFPNWAIELKNIYDLIPGLKVVFSGSSILKILDDKTDLSRRAVIYSIPGLSFREFLQIKLSIELPVYNLEEILNNHETIASSLVRSFQPLALYNQYMKFGHYPYFLQSESTYGIKLNSTINYVLENEISTFLRADLRTIQKLKRLLYIIAASVPFQPNISKLAHALELNRTTLLSYLSLLDTAEIIHSLFNSGSFYGKLSKPGKILLLHPNLAFCMNPQNMNQGSLREAFIVNQLKYNHKVELSNAADFLIDEKITFEIGGKGKTRRQIKNVPESYIIADDLETGSKNKIP</sequence>
<proteinExistence type="predicted"/>
<dbReference type="InterPro" id="IPR027417">
    <property type="entry name" value="P-loop_NTPase"/>
</dbReference>
<dbReference type="AlphaFoldDB" id="A0A831LD02"/>
<protein>
    <submittedName>
        <fullName evidence="2">AAA family ATPase</fullName>
    </submittedName>
</protein>
<dbReference type="EMBL" id="DSDK01000674">
    <property type="protein sequence ID" value="HDR52359.1"/>
    <property type="molecule type" value="Genomic_DNA"/>
</dbReference>
<dbReference type="Proteomes" id="UP000886047">
    <property type="component" value="Unassembled WGS sequence"/>
</dbReference>
<dbReference type="PANTHER" id="PTHR42990">
    <property type="entry name" value="ATPASE"/>
    <property type="match status" value="1"/>
</dbReference>
<organism evidence="2">
    <name type="scientific">Mariniphaga anaerophila</name>
    <dbReference type="NCBI Taxonomy" id="1484053"/>
    <lineage>
        <taxon>Bacteria</taxon>
        <taxon>Pseudomonadati</taxon>
        <taxon>Bacteroidota</taxon>
        <taxon>Bacteroidia</taxon>
        <taxon>Marinilabiliales</taxon>
        <taxon>Prolixibacteraceae</taxon>
        <taxon>Mariniphaga</taxon>
    </lineage>
</organism>
<reference evidence="2" key="1">
    <citation type="journal article" date="2020" name="mSystems">
        <title>Genome- and Community-Level Interaction Insights into Carbon Utilization and Element Cycling Functions of Hydrothermarchaeota in Hydrothermal Sediment.</title>
        <authorList>
            <person name="Zhou Z."/>
            <person name="Liu Y."/>
            <person name="Xu W."/>
            <person name="Pan J."/>
            <person name="Luo Z.H."/>
            <person name="Li M."/>
        </authorList>
    </citation>
    <scope>NUCLEOTIDE SEQUENCE [LARGE SCALE GENOMIC DNA]</scope>
    <source>
        <strain evidence="2">SpSt-1217</strain>
    </source>
</reference>
<feature type="domain" description="AAA" evidence="1">
    <location>
        <begin position="31"/>
        <end position="154"/>
    </location>
</feature>
<evidence type="ECO:0000313" key="2">
    <source>
        <dbReference type="EMBL" id="HDR52359.1"/>
    </source>
</evidence>
<dbReference type="SUPFAM" id="SSF52540">
    <property type="entry name" value="P-loop containing nucleoside triphosphate hydrolases"/>
    <property type="match status" value="1"/>
</dbReference>
<name>A0A831LD02_9BACT</name>
<gene>
    <name evidence="2" type="ORF">ENN90_12175</name>
</gene>
<feature type="non-terminal residue" evidence="2">
    <location>
        <position position="389"/>
    </location>
</feature>
<accession>A0A831LD02</accession>
<comment type="caution">
    <text evidence="2">The sequence shown here is derived from an EMBL/GenBank/DDBJ whole genome shotgun (WGS) entry which is preliminary data.</text>
</comment>